<comment type="caution">
    <text evidence="1">The sequence shown here is derived from an EMBL/GenBank/DDBJ whole genome shotgun (WGS) entry which is preliminary data.</text>
</comment>
<dbReference type="OrthoDB" id="2009526at2759"/>
<dbReference type="AlphaFoldDB" id="A0A834TGP1"/>
<name>A0A834TGP1_9FABA</name>
<proteinExistence type="predicted"/>
<keyword evidence="2" id="KW-1185">Reference proteome</keyword>
<evidence type="ECO:0000313" key="1">
    <source>
        <dbReference type="EMBL" id="KAF7821893.1"/>
    </source>
</evidence>
<accession>A0A834TGP1</accession>
<dbReference type="EMBL" id="JAAIUW010000008">
    <property type="protein sequence ID" value="KAF7821893.1"/>
    <property type="molecule type" value="Genomic_DNA"/>
</dbReference>
<evidence type="ECO:0000313" key="2">
    <source>
        <dbReference type="Proteomes" id="UP000634136"/>
    </source>
</evidence>
<protein>
    <submittedName>
        <fullName evidence="1">Sister chromatid cohesion protein PDS5-like protein</fullName>
    </submittedName>
</protein>
<gene>
    <name evidence="1" type="ORF">G2W53_027348</name>
</gene>
<organism evidence="1 2">
    <name type="scientific">Senna tora</name>
    <dbReference type="NCBI Taxonomy" id="362788"/>
    <lineage>
        <taxon>Eukaryota</taxon>
        <taxon>Viridiplantae</taxon>
        <taxon>Streptophyta</taxon>
        <taxon>Embryophyta</taxon>
        <taxon>Tracheophyta</taxon>
        <taxon>Spermatophyta</taxon>
        <taxon>Magnoliopsida</taxon>
        <taxon>eudicotyledons</taxon>
        <taxon>Gunneridae</taxon>
        <taxon>Pentapetalae</taxon>
        <taxon>rosids</taxon>
        <taxon>fabids</taxon>
        <taxon>Fabales</taxon>
        <taxon>Fabaceae</taxon>
        <taxon>Caesalpinioideae</taxon>
        <taxon>Cassia clade</taxon>
        <taxon>Senna</taxon>
    </lineage>
</organism>
<reference evidence="1" key="1">
    <citation type="submission" date="2020-09" db="EMBL/GenBank/DDBJ databases">
        <title>Genome-Enabled Discovery of Anthraquinone Biosynthesis in Senna tora.</title>
        <authorList>
            <person name="Kang S.-H."/>
            <person name="Pandey R.P."/>
            <person name="Lee C.-M."/>
            <person name="Sim J.-S."/>
            <person name="Jeong J.-T."/>
            <person name="Choi B.-S."/>
            <person name="Jung M."/>
            <person name="Ginzburg D."/>
            <person name="Zhao K."/>
            <person name="Won S.Y."/>
            <person name="Oh T.-J."/>
            <person name="Yu Y."/>
            <person name="Kim N.-H."/>
            <person name="Lee O.R."/>
            <person name="Lee T.-H."/>
            <person name="Bashyal P."/>
            <person name="Kim T.-S."/>
            <person name="Lee W.-H."/>
            <person name="Kawkins C."/>
            <person name="Kim C.-K."/>
            <person name="Kim J.S."/>
            <person name="Ahn B.O."/>
            <person name="Rhee S.Y."/>
            <person name="Sohng J.K."/>
        </authorList>
    </citation>
    <scope>NUCLEOTIDE SEQUENCE</scope>
    <source>
        <tissue evidence="1">Leaf</tissue>
    </source>
</reference>
<sequence>MASSSIGESIGIPVVGIQNTYCECDTRARIIISESERNPNRLYATCAKYPKCNYYVWLTPQRVGDREPGNQDTNNSEQFPIDNVDFAMFEARVAKIESMLGWIKMQIPKAALNVHKQLRLSSGGTFHSFKPDVKPIHDSVYASIRLFIPCTVVSIPAKSDEDPSIRAFRAAKSEAQRRIHLVHHPTLSLLLWLSEQLQPFLFEYVPSFEPLSSILHTNGRDKNEVGKVKWILSVDAVHDKFLRGTSI</sequence>
<dbReference type="Proteomes" id="UP000634136">
    <property type="component" value="Unassembled WGS sequence"/>
</dbReference>